<comment type="caution">
    <text evidence="1">The sequence shown here is derived from an EMBL/GenBank/DDBJ whole genome shotgun (WGS) entry which is preliminary data.</text>
</comment>
<organism evidence="1 2">
    <name type="scientific">Algoriphagus iocasae</name>
    <dbReference type="NCBI Taxonomy" id="1836499"/>
    <lineage>
        <taxon>Bacteria</taxon>
        <taxon>Pseudomonadati</taxon>
        <taxon>Bacteroidota</taxon>
        <taxon>Cytophagia</taxon>
        <taxon>Cytophagales</taxon>
        <taxon>Cyclobacteriaceae</taxon>
        <taxon>Algoriphagus</taxon>
    </lineage>
</organism>
<reference evidence="1 2" key="1">
    <citation type="submission" date="2020-08" db="EMBL/GenBank/DDBJ databases">
        <title>Genomic Encyclopedia of Type Strains, Phase IV (KMG-IV): sequencing the most valuable type-strain genomes for metagenomic binning, comparative biology and taxonomic classification.</title>
        <authorList>
            <person name="Goeker M."/>
        </authorList>
    </citation>
    <scope>NUCLEOTIDE SEQUENCE [LARGE SCALE GENOMIC DNA]</scope>
    <source>
        <strain evidence="1 2">DSM 102044</strain>
    </source>
</reference>
<dbReference type="InterPro" id="IPR032577">
    <property type="entry name" value="DUF4920"/>
</dbReference>
<protein>
    <recommendedName>
        <fullName evidence="3">DUF4920 domain-containing protein</fullName>
    </recommendedName>
</protein>
<dbReference type="EMBL" id="JACIJO010000003">
    <property type="protein sequence ID" value="MBB6328306.1"/>
    <property type="molecule type" value="Genomic_DNA"/>
</dbReference>
<dbReference type="Pfam" id="PF16267">
    <property type="entry name" value="DUF4920"/>
    <property type="match status" value="1"/>
</dbReference>
<accession>A0A841MW78</accession>
<gene>
    <name evidence="1" type="ORF">FHS59_003949</name>
</gene>
<dbReference type="AlphaFoldDB" id="A0A841MW78"/>
<dbReference type="Proteomes" id="UP000588604">
    <property type="component" value="Unassembled WGS sequence"/>
</dbReference>
<proteinExistence type="predicted"/>
<evidence type="ECO:0000313" key="1">
    <source>
        <dbReference type="EMBL" id="MBB6328306.1"/>
    </source>
</evidence>
<sequence length="166" mass="18142">MNRLFSLLTFCAFGLSIACSSPTAVETEKSPLDTVAGNYGQEVKELEITPTSEMVQTVEQSGTFEGKISGEIKEVCSNKGCWLKMDLPNGNSMRVTFKDYGFFVPKNSQGFPIILEGIATLSETDVETLQHYAKDAGASEEEIAQITEPKKEITFEAVGVKIKEKA</sequence>
<dbReference type="PROSITE" id="PS51257">
    <property type="entry name" value="PROKAR_LIPOPROTEIN"/>
    <property type="match status" value="1"/>
</dbReference>
<keyword evidence="2" id="KW-1185">Reference proteome</keyword>
<evidence type="ECO:0000313" key="2">
    <source>
        <dbReference type="Proteomes" id="UP000588604"/>
    </source>
</evidence>
<evidence type="ECO:0008006" key="3">
    <source>
        <dbReference type="Google" id="ProtNLM"/>
    </source>
</evidence>
<name>A0A841MW78_9BACT</name>
<dbReference type="RefSeq" id="WP_184497182.1">
    <property type="nucleotide sequence ID" value="NZ_JACIJO010000003.1"/>
</dbReference>